<keyword evidence="1" id="KW-0472">Membrane</keyword>
<feature type="transmembrane region" description="Helical" evidence="1">
    <location>
        <begin position="95"/>
        <end position="113"/>
    </location>
</feature>
<sequence>MEYCSYHPDEYVVERTSWRCWRCRLPRYDTVAFLLLHAGYVSQWAFDYRFYRAGGLTLVNVGHVVAIQQVAMVLGRIIPLTRMPCPSRKLPRIRIPRGLQSFFPLALAIATMAKARGHFYAAAAAQGFLVSAIAEAVCPIDDVDISVWQGCASHAIWTLVAVQVDYLRFDIGTVYLTAAVCYVAALVCLRMVGRSGRRRCCSSLTKRVFRQLDTKCGSSDDDDDSACSSRTALALPRPSGQSLNSRLLWLAFYAESSSRVAMTVSSVCIQTTAILARVAFPAVVEIPCYQYMSSLPILLVVRLLLEQLAASQASRWPQTCGRLVFLFSGYMVSSMALLLHFQTYVHQGDLCALHMMLAYATSLSCTAGAVRPIWETHLAGFVSAAMLVWPVGRIDQFDGALAWASLTLMLGCSAATISFVAAALRPSGMRVRSRR</sequence>
<protein>
    <submittedName>
        <fullName evidence="2">Uncharacterized protein</fullName>
    </submittedName>
</protein>
<reference evidence="2" key="1">
    <citation type="journal article" date="2020" name="Cell">
        <title>Large-Scale Comparative Analyses of Tick Genomes Elucidate Their Genetic Diversity and Vector Capacities.</title>
        <authorList>
            <consortium name="Tick Genome and Microbiome Consortium (TIGMIC)"/>
            <person name="Jia N."/>
            <person name="Wang J."/>
            <person name="Shi W."/>
            <person name="Du L."/>
            <person name="Sun Y."/>
            <person name="Zhan W."/>
            <person name="Jiang J.F."/>
            <person name="Wang Q."/>
            <person name="Zhang B."/>
            <person name="Ji P."/>
            <person name="Bell-Sakyi L."/>
            <person name="Cui X.M."/>
            <person name="Yuan T.T."/>
            <person name="Jiang B.G."/>
            <person name="Yang W.F."/>
            <person name="Lam T.T."/>
            <person name="Chang Q.C."/>
            <person name="Ding S.J."/>
            <person name="Wang X.J."/>
            <person name="Zhu J.G."/>
            <person name="Ruan X.D."/>
            <person name="Zhao L."/>
            <person name="Wei J.T."/>
            <person name="Ye R.Z."/>
            <person name="Que T.C."/>
            <person name="Du C.H."/>
            <person name="Zhou Y.H."/>
            <person name="Cheng J.X."/>
            <person name="Dai P.F."/>
            <person name="Guo W.B."/>
            <person name="Han X.H."/>
            <person name="Huang E.J."/>
            <person name="Li L.F."/>
            <person name="Wei W."/>
            <person name="Gao Y.C."/>
            <person name="Liu J.Z."/>
            <person name="Shao H.Z."/>
            <person name="Wang X."/>
            <person name="Wang C.C."/>
            <person name="Yang T.C."/>
            <person name="Huo Q.B."/>
            <person name="Li W."/>
            <person name="Chen H.Y."/>
            <person name="Chen S.E."/>
            <person name="Zhou L.G."/>
            <person name="Ni X.B."/>
            <person name="Tian J.H."/>
            <person name="Sheng Y."/>
            <person name="Liu T."/>
            <person name="Pan Y.S."/>
            <person name="Xia L.Y."/>
            <person name="Li J."/>
            <person name="Zhao F."/>
            <person name="Cao W.C."/>
        </authorList>
    </citation>
    <scope>NUCLEOTIDE SEQUENCE</scope>
    <source>
        <strain evidence="2">Rmic-2018</strain>
    </source>
</reference>
<gene>
    <name evidence="2" type="ORF">HPB51_006297</name>
</gene>
<comment type="caution">
    <text evidence="2">The sequence shown here is derived from an EMBL/GenBank/DDBJ whole genome shotgun (WGS) entry which is preliminary data.</text>
</comment>
<keyword evidence="1" id="KW-0812">Transmembrane</keyword>
<evidence type="ECO:0000313" key="3">
    <source>
        <dbReference type="Proteomes" id="UP000821866"/>
    </source>
</evidence>
<feature type="transmembrane region" description="Helical" evidence="1">
    <location>
        <begin position="323"/>
        <end position="341"/>
    </location>
</feature>
<keyword evidence="1" id="KW-1133">Transmembrane helix</keyword>
<organism evidence="2 3">
    <name type="scientific">Rhipicephalus microplus</name>
    <name type="common">Cattle tick</name>
    <name type="synonym">Boophilus microplus</name>
    <dbReference type="NCBI Taxonomy" id="6941"/>
    <lineage>
        <taxon>Eukaryota</taxon>
        <taxon>Metazoa</taxon>
        <taxon>Ecdysozoa</taxon>
        <taxon>Arthropoda</taxon>
        <taxon>Chelicerata</taxon>
        <taxon>Arachnida</taxon>
        <taxon>Acari</taxon>
        <taxon>Parasitiformes</taxon>
        <taxon>Ixodida</taxon>
        <taxon>Ixodoidea</taxon>
        <taxon>Ixodidae</taxon>
        <taxon>Rhipicephalinae</taxon>
        <taxon>Rhipicephalus</taxon>
        <taxon>Boophilus</taxon>
    </lineage>
</organism>
<proteinExistence type="predicted"/>
<keyword evidence="3" id="KW-1185">Reference proteome</keyword>
<evidence type="ECO:0000313" key="2">
    <source>
        <dbReference type="EMBL" id="KAH8035541.1"/>
    </source>
</evidence>
<feature type="transmembrane region" description="Helical" evidence="1">
    <location>
        <begin position="400"/>
        <end position="424"/>
    </location>
</feature>
<dbReference type="AlphaFoldDB" id="A0A9J6EN73"/>
<evidence type="ECO:0000256" key="1">
    <source>
        <dbReference type="SAM" id="Phobius"/>
    </source>
</evidence>
<feature type="transmembrane region" description="Helical" evidence="1">
    <location>
        <begin position="172"/>
        <end position="189"/>
    </location>
</feature>
<dbReference type="EMBL" id="JABSTU010000003">
    <property type="protein sequence ID" value="KAH8035541.1"/>
    <property type="molecule type" value="Genomic_DNA"/>
</dbReference>
<dbReference type="Proteomes" id="UP000821866">
    <property type="component" value="Chromosome 11"/>
</dbReference>
<reference evidence="2" key="2">
    <citation type="submission" date="2021-09" db="EMBL/GenBank/DDBJ databases">
        <authorList>
            <person name="Jia N."/>
            <person name="Wang J."/>
            <person name="Shi W."/>
            <person name="Du L."/>
            <person name="Sun Y."/>
            <person name="Zhan W."/>
            <person name="Jiang J."/>
            <person name="Wang Q."/>
            <person name="Zhang B."/>
            <person name="Ji P."/>
            <person name="Sakyi L.B."/>
            <person name="Cui X."/>
            <person name="Yuan T."/>
            <person name="Jiang B."/>
            <person name="Yang W."/>
            <person name="Lam T.T.-Y."/>
            <person name="Chang Q."/>
            <person name="Ding S."/>
            <person name="Wang X."/>
            <person name="Zhu J."/>
            <person name="Ruan X."/>
            <person name="Zhao L."/>
            <person name="Wei J."/>
            <person name="Que T."/>
            <person name="Du C."/>
            <person name="Cheng J."/>
            <person name="Dai P."/>
            <person name="Han X."/>
            <person name="Huang E."/>
            <person name="Gao Y."/>
            <person name="Liu J."/>
            <person name="Shao H."/>
            <person name="Ye R."/>
            <person name="Li L."/>
            <person name="Wei W."/>
            <person name="Wang X."/>
            <person name="Wang C."/>
            <person name="Huo Q."/>
            <person name="Li W."/>
            <person name="Guo W."/>
            <person name="Chen H."/>
            <person name="Chen S."/>
            <person name="Zhou L."/>
            <person name="Zhou L."/>
            <person name="Ni X."/>
            <person name="Tian J."/>
            <person name="Zhou Y."/>
            <person name="Sheng Y."/>
            <person name="Liu T."/>
            <person name="Pan Y."/>
            <person name="Xia L."/>
            <person name="Li J."/>
            <person name="Zhao F."/>
            <person name="Cao W."/>
        </authorList>
    </citation>
    <scope>NUCLEOTIDE SEQUENCE</scope>
    <source>
        <strain evidence="2">Rmic-2018</strain>
        <tissue evidence="2">Larvae</tissue>
    </source>
</reference>
<feature type="transmembrane region" description="Helical" evidence="1">
    <location>
        <begin position="52"/>
        <end position="74"/>
    </location>
</feature>
<name>A0A9J6EN73_RHIMP</name>
<accession>A0A9J6EN73</accession>